<dbReference type="InterPro" id="IPR013221">
    <property type="entry name" value="Mur_ligase_cen"/>
</dbReference>
<evidence type="ECO:0000256" key="7">
    <source>
        <dbReference type="ARBA" id="ARBA00022984"/>
    </source>
</evidence>
<sequence length="473" mass="51316">MAQLSLNDLEEIGTLFGQKERVANGVHHPVAAIDSRKISGGEIFFALKGEHTDGHAFVQTAFENGAALAVVSTEWFENTRQAQPNAHFFTENLFLSVQDPLVALQKLANRYRKKFPIPIVTIAGSNGKTTTKEMTAAVLGTTFRVVATEGNFNNHIGVPLTLFRLRDDTEIAVVEMGINHHGEMNELCQIAEPTHGLITNIGHEHCEFLGTPEEIAMAEGELYRYLSRTGGSGFVNADDGLASQTAGELNLQTLYGIEQPNLGLNIWAKEVQLNQQGCASFKICTPKQALTLNLQISGRHNVYNALAAAAIGLNFGAKLESVKLALEHFVPKSGSKRMERICAAGLTILNDSYNANPESMRSALGTLASLICDGKKIVLLGDMLELGSVSETEHRKLGEFIEAAGIDLFFGFGNAMKWTCQEAPNKCKGHFNTKSEMVQALKEVAAPGDALLFKGSRGMKMEEVLEALLASIQ</sequence>
<evidence type="ECO:0000256" key="1">
    <source>
        <dbReference type="ARBA" id="ARBA00022490"/>
    </source>
</evidence>
<evidence type="ECO:0000259" key="13">
    <source>
        <dbReference type="Pfam" id="PF02875"/>
    </source>
</evidence>
<comment type="pathway">
    <text evidence="10 11">Cell wall biogenesis; peptidoglycan biosynthesis.</text>
</comment>
<evidence type="ECO:0000313" key="15">
    <source>
        <dbReference type="EMBL" id="ACF13297.1"/>
    </source>
</evidence>
<evidence type="ECO:0000259" key="14">
    <source>
        <dbReference type="Pfam" id="PF08245"/>
    </source>
</evidence>
<dbReference type="InterPro" id="IPR036565">
    <property type="entry name" value="Mur-like_cat_sf"/>
</dbReference>
<dbReference type="HOGENOM" id="CLU_031507_1_2_10"/>
<dbReference type="Pfam" id="PF08245">
    <property type="entry name" value="Mur_ligase_M"/>
    <property type="match status" value="1"/>
</dbReference>
<dbReference type="GO" id="GO:0051301">
    <property type="term" value="P:cell division"/>
    <property type="evidence" value="ECO:0007669"/>
    <property type="project" value="UniProtKB-KW"/>
</dbReference>
<dbReference type="PANTHER" id="PTHR43024:SF1">
    <property type="entry name" value="UDP-N-ACETYLMURAMOYL-TRIPEPTIDE--D-ALANYL-D-ALANINE LIGASE"/>
    <property type="match status" value="1"/>
</dbReference>
<dbReference type="GO" id="GO:0005524">
    <property type="term" value="F:ATP binding"/>
    <property type="evidence" value="ECO:0007669"/>
    <property type="project" value="UniProtKB-UniRule"/>
</dbReference>
<evidence type="ECO:0000313" key="16">
    <source>
        <dbReference type="Proteomes" id="UP000001208"/>
    </source>
</evidence>
<evidence type="ECO:0000256" key="6">
    <source>
        <dbReference type="ARBA" id="ARBA00022960"/>
    </source>
</evidence>
<accession>B3QWT3</accession>
<dbReference type="Proteomes" id="UP000001208">
    <property type="component" value="Chromosome"/>
</dbReference>
<gene>
    <name evidence="10" type="primary">murF</name>
    <name evidence="15" type="ordered locus">Ctha_0829</name>
</gene>
<dbReference type="UniPathway" id="UPA00219"/>
<evidence type="ECO:0000256" key="2">
    <source>
        <dbReference type="ARBA" id="ARBA00022598"/>
    </source>
</evidence>
<feature type="domain" description="Mur ligase N-terminal catalytic" evidence="12">
    <location>
        <begin position="33"/>
        <end position="112"/>
    </location>
</feature>
<keyword evidence="6 10" id="KW-0133">Cell shape</keyword>
<feature type="domain" description="Mur ligase central" evidence="14">
    <location>
        <begin position="122"/>
        <end position="311"/>
    </location>
</feature>
<evidence type="ECO:0000256" key="5">
    <source>
        <dbReference type="ARBA" id="ARBA00022840"/>
    </source>
</evidence>
<keyword evidence="5 10" id="KW-0067">ATP-binding</keyword>
<evidence type="ECO:0000256" key="3">
    <source>
        <dbReference type="ARBA" id="ARBA00022618"/>
    </source>
</evidence>
<dbReference type="InterPro" id="IPR000713">
    <property type="entry name" value="Mur_ligase_N"/>
</dbReference>
<dbReference type="OrthoDB" id="9801978at2"/>
<evidence type="ECO:0000256" key="4">
    <source>
        <dbReference type="ARBA" id="ARBA00022741"/>
    </source>
</evidence>
<keyword evidence="16" id="KW-1185">Reference proteome</keyword>
<dbReference type="GO" id="GO:0005737">
    <property type="term" value="C:cytoplasm"/>
    <property type="evidence" value="ECO:0007669"/>
    <property type="project" value="UniProtKB-SubCell"/>
</dbReference>
<dbReference type="InterPro" id="IPR036615">
    <property type="entry name" value="Mur_ligase_C_dom_sf"/>
</dbReference>
<dbReference type="GO" id="GO:0009252">
    <property type="term" value="P:peptidoglycan biosynthetic process"/>
    <property type="evidence" value="ECO:0007669"/>
    <property type="project" value="UniProtKB-UniRule"/>
</dbReference>
<keyword evidence="1 10" id="KW-0963">Cytoplasm</keyword>
<dbReference type="Gene3D" id="3.40.1390.10">
    <property type="entry name" value="MurE/MurF, N-terminal domain"/>
    <property type="match status" value="1"/>
</dbReference>
<evidence type="ECO:0000259" key="12">
    <source>
        <dbReference type="Pfam" id="PF01225"/>
    </source>
</evidence>
<dbReference type="GO" id="GO:0047480">
    <property type="term" value="F:UDP-N-acetylmuramoyl-tripeptide-D-alanyl-D-alanine ligase activity"/>
    <property type="evidence" value="ECO:0007669"/>
    <property type="project" value="UniProtKB-UniRule"/>
</dbReference>
<dbReference type="AlphaFoldDB" id="B3QWT3"/>
<dbReference type="InterPro" id="IPR035911">
    <property type="entry name" value="MurE/MurF_N"/>
</dbReference>
<protein>
    <recommendedName>
        <fullName evidence="10 11">UDP-N-acetylmuramoyl-tripeptide--D-alanyl-D-alanine ligase</fullName>
        <ecNumber evidence="10 11">6.3.2.10</ecNumber>
    </recommendedName>
    <alternativeName>
        <fullName evidence="10">D-alanyl-D-alanine-adding enzyme</fullName>
    </alternativeName>
</protein>
<keyword evidence="8 10" id="KW-0131">Cell cycle</keyword>
<reference evidence="15 16" key="1">
    <citation type="submission" date="2008-06" db="EMBL/GenBank/DDBJ databases">
        <title>Complete sequence of Chloroherpeton thalassium ATCC 35110.</title>
        <authorList>
            <consortium name="US DOE Joint Genome Institute"/>
            <person name="Lucas S."/>
            <person name="Copeland A."/>
            <person name="Lapidus A."/>
            <person name="Glavina del Rio T."/>
            <person name="Dalin E."/>
            <person name="Tice H."/>
            <person name="Bruce D."/>
            <person name="Goodwin L."/>
            <person name="Pitluck S."/>
            <person name="Schmutz J."/>
            <person name="Larimer F."/>
            <person name="Land M."/>
            <person name="Hauser L."/>
            <person name="Kyrpides N."/>
            <person name="Mikhailova N."/>
            <person name="Liu Z."/>
            <person name="Li T."/>
            <person name="Zhao F."/>
            <person name="Overmann J."/>
            <person name="Bryant D.A."/>
            <person name="Richardson P."/>
        </authorList>
    </citation>
    <scope>NUCLEOTIDE SEQUENCE [LARGE SCALE GENOMIC DNA]</scope>
    <source>
        <strain evidence="16">ATCC 35110 / GB-78</strain>
    </source>
</reference>
<dbReference type="STRING" id="517418.Ctha_0829"/>
<evidence type="ECO:0000256" key="9">
    <source>
        <dbReference type="ARBA" id="ARBA00023316"/>
    </source>
</evidence>
<evidence type="ECO:0000256" key="10">
    <source>
        <dbReference type="HAMAP-Rule" id="MF_02019"/>
    </source>
</evidence>
<evidence type="ECO:0000256" key="8">
    <source>
        <dbReference type="ARBA" id="ARBA00023306"/>
    </source>
</evidence>
<dbReference type="SUPFAM" id="SSF53623">
    <property type="entry name" value="MurD-like peptide ligases, catalytic domain"/>
    <property type="match status" value="1"/>
</dbReference>
<organism evidence="15 16">
    <name type="scientific">Chloroherpeton thalassium (strain ATCC 35110 / GB-78)</name>
    <dbReference type="NCBI Taxonomy" id="517418"/>
    <lineage>
        <taxon>Bacteria</taxon>
        <taxon>Pseudomonadati</taxon>
        <taxon>Chlorobiota</taxon>
        <taxon>Chlorobiia</taxon>
        <taxon>Chlorobiales</taxon>
        <taxon>Chloroherpetonaceae</taxon>
        <taxon>Chloroherpeton</taxon>
    </lineage>
</organism>
<comment type="catalytic activity">
    <reaction evidence="10 11">
        <text>D-alanyl-D-alanine + UDP-N-acetyl-alpha-D-muramoyl-L-alanyl-gamma-D-glutamyl-meso-2,6-diaminopimelate + ATP = UDP-N-acetyl-alpha-D-muramoyl-L-alanyl-gamma-D-glutamyl-meso-2,6-diaminopimeloyl-D-alanyl-D-alanine + ADP + phosphate + H(+)</text>
        <dbReference type="Rhea" id="RHEA:28374"/>
        <dbReference type="ChEBI" id="CHEBI:15378"/>
        <dbReference type="ChEBI" id="CHEBI:30616"/>
        <dbReference type="ChEBI" id="CHEBI:43474"/>
        <dbReference type="ChEBI" id="CHEBI:57822"/>
        <dbReference type="ChEBI" id="CHEBI:61386"/>
        <dbReference type="ChEBI" id="CHEBI:83905"/>
        <dbReference type="ChEBI" id="CHEBI:456216"/>
        <dbReference type="EC" id="6.3.2.10"/>
    </reaction>
</comment>
<comment type="function">
    <text evidence="10 11">Involved in cell wall formation. Catalyzes the final step in the synthesis of UDP-N-acetylmuramoyl-pentapeptide, the precursor of murein.</text>
</comment>
<evidence type="ECO:0000256" key="11">
    <source>
        <dbReference type="RuleBase" id="RU004136"/>
    </source>
</evidence>
<keyword evidence="7 10" id="KW-0573">Peptidoglycan synthesis</keyword>
<keyword evidence="2 10" id="KW-0436">Ligase</keyword>
<dbReference type="SUPFAM" id="SSF63418">
    <property type="entry name" value="MurE/MurF N-terminal domain"/>
    <property type="match status" value="1"/>
</dbReference>
<dbReference type="InterPro" id="IPR004101">
    <property type="entry name" value="Mur_ligase_C"/>
</dbReference>
<dbReference type="GO" id="GO:0008766">
    <property type="term" value="F:UDP-N-acetylmuramoylalanyl-D-glutamyl-2,6-diaminopimelate-D-alanyl-D-alanine ligase activity"/>
    <property type="evidence" value="ECO:0007669"/>
    <property type="project" value="RHEA"/>
</dbReference>
<name>B3QWT3_CHLT3</name>
<dbReference type="InterPro" id="IPR051046">
    <property type="entry name" value="MurCDEF_CellWall_CoF430Synth"/>
</dbReference>
<keyword evidence="9 10" id="KW-0961">Cell wall biogenesis/degradation</keyword>
<dbReference type="Pfam" id="PF01225">
    <property type="entry name" value="Mur_ligase"/>
    <property type="match status" value="1"/>
</dbReference>
<dbReference type="PANTHER" id="PTHR43024">
    <property type="entry name" value="UDP-N-ACETYLMURAMOYL-TRIPEPTIDE--D-ALANYL-D-ALANINE LIGASE"/>
    <property type="match status" value="1"/>
</dbReference>
<dbReference type="Gene3D" id="3.90.190.20">
    <property type="entry name" value="Mur ligase, C-terminal domain"/>
    <property type="match status" value="1"/>
</dbReference>
<feature type="binding site" evidence="10">
    <location>
        <begin position="124"/>
        <end position="130"/>
    </location>
    <ligand>
        <name>ATP</name>
        <dbReference type="ChEBI" id="CHEBI:30616"/>
    </ligand>
</feature>
<dbReference type="Pfam" id="PF02875">
    <property type="entry name" value="Mur_ligase_C"/>
    <property type="match status" value="1"/>
</dbReference>
<dbReference type="RefSeq" id="WP_012499381.1">
    <property type="nucleotide sequence ID" value="NC_011026.1"/>
</dbReference>
<comment type="subcellular location">
    <subcellularLocation>
        <location evidence="10 11">Cytoplasm</location>
    </subcellularLocation>
</comment>
<dbReference type="Gene3D" id="3.40.1190.10">
    <property type="entry name" value="Mur-like, catalytic domain"/>
    <property type="match status" value="1"/>
</dbReference>
<keyword evidence="4 10" id="KW-0547">Nucleotide-binding</keyword>
<comment type="similarity">
    <text evidence="10">Belongs to the MurCDEF family. MurF subfamily.</text>
</comment>
<feature type="domain" description="Mur ligase C-terminal" evidence="13">
    <location>
        <begin position="337"/>
        <end position="457"/>
    </location>
</feature>
<dbReference type="EMBL" id="CP001100">
    <property type="protein sequence ID" value="ACF13297.1"/>
    <property type="molecule type" value="Genomic_DNA"/>
</dbReference>
<proteinExistence type="inferred from homology"/>
<dbReference type="eggNOG" id="COG0770">
    <property type="taxonomic scope" value="Bacteria"/>
</dbReference>
<dbReference type="KEGG" id="cts:Ctha_0829"/>
<keyword evidence="3 10" id="KW-0132">Cell division</keyword>
<dbReference type="SUPFAM" id="SSF53244">
    <property type="entry name" value="MurD-like peptide ligases, peptide-binding domain"/>
    <property type="match status" value="1"/>
</dbReference>
<dbReference type="HAMAP" id="MF_02019">
    <property type="entry name" value="MurF"/>
    <property type="match status" value="1"/>
</dbReference>
<dbReference type="GO" id="GO:0071555">
    <property type="term" value="P:cell wall organization"/>
    <property type="evidence" value="ECO:0007669"/>
    <property type="project" value="UniProtKB-KW"/>
</dbReference>
<dbReference type="NCBIfam" id="TIGR01143">
    <property type="entry name" value="murF"/>
    <property type="match status" value="1"/>
</dbReference>
<dbReference type="GO" id="GO:0008360">
    <property type="term" value="P:regulation of cell shape"/>
    <property type="evidence" value="ECO:0007669"/>
    <property type="project" value="UniProtKB-KW"/>
</dbReference>
<dbReference type="InterPro" id="IPR005863">
    <property type="entry name" value="UDP-N-AcMur_synth"/>
</dbReference>
<dbReference type="EC" id="6.3.2.10" evidence="10 11"/>